<keyword evidence="6" id="KW-1185">Reference proteome</keyword>
<gene>
    <name evidence="5" type="ORF">Lysil_1159</name>
</gene>
<dbReference type="Pfam" id="PF19289">
    <property type="entry name" value="PmbA_TldD_3rd"/>
    <property type="match status" value="1"/>
</dbReference>
<dbReference type="SUPFAM" id="SSF111283">
    <property type="entry name" value="Putative modulator of DNA gyrase, PmbA/TldD"/>
    <property type="match status" value="1"/>
</dbReference>
<dbReference type="EMBL" id="NPZB01000001">
    <property type="protein sequence ID" value="PNS09530.1"/>
    <property type="molecule type" value="Genomic_DNA"/>
</dbReference>
<dbReference type="NCBIfam" id="NF008268">
    <property type="entry name" value="PRK11040.1"/>
    <property type="match status" value="1"/>
</dbReference>
<reference evidence="5 6" key="1">
    <citation type="submission" date="2017-08" db="EMBL/GenBank/DDBJ databases">
        <title>Lysobacter sylvestris genome.</title>
        <authorList>
            <person name="Zhang D.-C."/>
            <person name="Albuquerque L."/>
            <person name="Franca L."/>
            <person name="Froufe H.J.C."/>
            <person name="Barroso C."/>
            <person name="Egas C."/>
            <person name="Da Costa M."/>
            <person name="Margesin R."/>
        </authorList>
    </citation>
    <scope>NUCLEOTIDE SEQUENCE [LARGE SCALE GENOMIC DNA]</scope>
    <source>
        <strain evidence="5 6">AM20-91</strain>
    </source>
</reference>
<sequence length="460" mass="48387">MNTIALSTAGLTQANSADDSPQRIEALSALAQRVLDLCKAGGASQAEVDCSESRGLGTSVRMGAVETVESTRDRGVSLTVYFGQRKGSASTGDFSDASLAATVEHACTIARYTENDPAAGLADPQRMARELREFDQWHPQVFDADAMIAQALACEQAGRDADVRIRNSDGCSSSASESVSVYANSYGFSGHERETQYSLSCALIAGQGDGMQRDGWYTAALRADALEAAQAVGHRAAQLTVERLDPRGLPTGSLPVVFTAEVARSIIGHFIGAVSGGALYRQASFLLDHAGKQVFPDWVSMIEQPHLMGGFRSTSFDAEGTATQVSPLVTNGVLQRYVLGSYSARKLGLQSTANAGGIYNLDVAGNVDGLDAILANLPRALLVTELMGQGVNTVTGDYSRGAAGYLIEHGQRVHPVDGVTIAGNLRDMFSGIEAIGRDIDPRSSTRMGSLLIGRMTVAGG</sequence>
<dbReference type="Pfam" id="PF19290">
    <property type="entry name" value="PmbA_TldD_2nd"/>
    <property type="match status" value="1"/>
</dbReference>
<dbReference type="InterPro" id="IPR047657">
    <property type="entry name" value="PmbA"/>
</dbReference>
<evidence type="ECO:0000259" key="2">
    <source>
        <dbReference type="Pfam" id="PF01523"/>
    </source>
</evidence>
<evidence type="ECO:0000313" key="6">
    <source>
        <dbReference type="Proteomes" id="UP000236220"/>
    </source>
</evidence>
<evidence type="ECO:0000256" key="1">
    <source>
        <dbReference type="ARBA" id="ARBA00005836"/>
    </source>
</evidence>
<keyword evidence="5" id="KW-0645">Protease</keyword>
<dbReference type="RefSeq" id="WP_425477130.1">
    <property type="nucleotide sequence ID" value="NZ_NPZB01000001.1"/>
</dbReference>
<dbReference type="Pfam" id="PF01523">
    <property type="entry name" value="PmbA_TldD_1st"/>
    <property type="match status" value="1"/>
</dbReference>
<dbReference type="InterPro" id="IPR045569">
    <property type="entry name" value="Metalloprtase-TldD/E_C"/>
</dbReference>
<feature type="domain" description="Metalloprotease TldD/E C-terminal" evidence="3">
    <location>
        <begin position="251"/>
        <end position="459"/>
    </location>
</feature>
<comment type="similarity">
    <text evidence="1">Belongs to the peptidase U62 family.</text>
</comment>
<dbReference type="GO" id="GO:0008237">
    <property type="term" value="F:metallopeptidase activity"/>
    <property type="evidence" value="ECO:0007669"/>
    <property type="project" value="InterPro"/>
</dbReference>
<evidence type="ECO:0000259" key="3">
    <source>
        <dbReference type="Pfam" id="PF19289"/>
    </source>
</evidence>
<dbReference type="InterPro" id="IPR035068">
    <property type="entry name" value="TldD/PmbA_N"/>
</dbReference>
<dbReference type="InterPro" id="IPR036059">
    <property type="entry name" value="TldD/PmbA_sf"/>
</dbReference>
<organism evidence="5 6">
    <name type="scientific">Solilutibacter silvestris</name>
    <dbReference type="NCBI Taxonomy" id="1645665"/>
    <lineage>
        <taxon>Bacteria</taxon>
        <taxon>Pseudomonadati</taxon>
        <taxon>Pseudomonadota</taxon>
        <taxon>Gammaproteobacteria</taxon>
        <taxon>Lysobacterales</taxon>
        <taxon>Lysobacteraceae</taxon>
        <taxon>Solilutibacter</taxon>
    </lineage>
</organism>
<dbReference type="InterPro" id="IPR045570">
    <property type="entry name" value="Metalloprtase-TldD/E_cen_dom"/>
</dbReference>
<dbReference type="GO" id="GO:0005829">
    <property type="term" value="C:cytosol"/>
    <property type="evidence" value="ECO:0007669"/>
    <property type="project" value="TreeGrafter"/>
</dbReference>
<dbReference type="PANTHER" id="PTHR43421:SF1">
    <property type="entry name" value="METALLOPROTEASE PMBA"/>
    <property type="match status" value="1"/>
</dbReference>
<dbReference type="PANTHER" id="PTHR43421">
    <property type="entry name" value="METALLOPROTEASE PMBA"/>
    <property type="match status" value="1"/>
</dbReference>
<name>A0A2K1Q3A7_9GAMM</name>
<keyword evidence="5" id="KW-0378">Hydrolase</keyword>
<feature type="domain" description="Metalloprotease TldD/E central" evidence="4">
    <location>
        <begin position="138"/>
        <end position="244"/>
    </location>
</feature>
<evidence type="ECO:0000313" key="5">
    <source>
        <dbReference type="EMBL" id="PNS09530.1"/>
    </source>
</evidence>
<accession>A0A2K1Q3A7</accession>
<dbReference type="GO" id="GO:0006508">
    <property type="term" value="P:proteolysis"/>
    <property type="evidence" value="ECO:0007669"/>
    <property type="project" value="UniProtKB-KW"/>
</dbReference>
<dbReference type="Proteomes" id="UP000236220">
    <property type="component" value="Unassembled WGS sequence"/>
</dbReference>
<dbReference type="AlphaFoldDB" id="A0A2K1Q3A7"/>
<comment type="caution">
    <text evidence="5">The sequence shown here is derived from an EMBL/GenBank/DDBJ whole genome shotgun (WGS) entry which is preliminary data.</text>
</comment>
<evidence type="ECO:0000259" key="4">
    <source>
        <dbReference type="Pfam" id="PF19290"/>
    </source>
</evidence>
<dbReference type="Gene3D" id="3.30.2290.10">
    <property type="entry name" value="PmbA/TldD superfamily"/>
    <property type="match status" value="1"/>
</dbReference>
<proteinExistence type="inferred from homology"/>
<feature type="domain" description="Metalloprotease TldD/E N-terminal" evidence="2">
    <location>
        <begin position="46"/>
        <end position="110"/>
    </location>
</feature>
<protein>
    <submittedName>
        <fullName evidence="5">Putative Zn-dependent protease</fullName>
    </submittedName>
</protein>
<dbReference type="InterPro" id="IPR002510">
    <property type="entry name" value="Metalloprtase-TldD/E_N"/>
</dbReference>